<dbReference type="GeneID" id="109483563"/>
<comment type="subcellular location">
    <subcellularLocation>
        <location evidence="1">Membrane</location>
        <topology evidence="1">Multi-pass membrane protein</topology>
    </subcellularLocation>
</comment>
<dbReference type="InterPro" id="IPR050932">
    <property type="entry name" value="TM2D1-3-like"/>
</dbReference>
<feature type="transmembrane region" description="Helical" evidence="8">
    <location>
        <begin position="95"/>
        <end position="113"/>
    </location>
</feature>
<proteinExistence type="inferred from homology"/>
<keyword evidence="6 8" id="KW-0472">Membrane</keyword>
<evidence type="ECO:0000256" key="3">
    <source>
        <dbReference type="ARBA" id="ARBA00022692"/>
    </source>
</evidence>
<dbReference type="Pfam" id="PF05154">
    <property type="entry name" value="TM2"/>
    <property type="match status" value="1"/>
</dbReference>
<evidence type="ECO:0000256" key="5">
    <source>
        <dbReference type="ARBA" id="ARBA00022989"/>
    </source>
</evidence>
<sequence>MAACWTKNRNLLRFFVVFVTICLSRGSAQDVEEAVKCEDLKTGQYHCPQPAIDPDTQAALGCRKEGLVTVWCSAAPGINCTGDLKKDVPCRYTNGYHYDIALLTSIFLGMLGVDRFYLGYPAIGLLKLCTLGFMFLGQLVDIILIATQVVGPSDGSKYVINYYGPGLSHIYMDNHTYLKPQEDWTVS</sequence>
<evidence type="ECO:0000259" key="10">
    <source>
        <dbReference type="Pfam" id="PF05154"/>
    </source>
</evidence>
<dbReference type="AlphaFoldDB" id="A0A6P5AJJ7"/>
<keyword evidence="7" id="KW-0325">Glycoprotein</keyword>
<feature type="domain" description="TM2" evidence="10">
    <location>
        <begin position="96"/>
        <end position="143"/>
    </location>
</feature>
<evidence type="ECO:0000313" key="12">
    <source>
        <dbReference type="RefSeq" id="XP_019642161.1"/>
    </source>
</evidence>
<dbReference type="PANTHER" id="PTHR21016:SF1">
    <property type="entry name" value="TM2 DOMAIN-CONTAINING PROTEIN 1"/>
    <property type="match status" value="1"/>
</dbReference>
<evidence type="ECO:0000256" key="8">
    <source>
        <dbReference type="SAM" id="Phobius"/>
    </source>
</evidence>
<evidence type="ECO:0000256" key="7">
    <source>
        <dbReference type="ARBA" id="ARBA00023180"/>
    </source>
</evidence>
<evidence type="ECO:0000256" key="1">
    <source>
        <dbReference type="ARBA" id="ARBA00004141"/>
    </source>
</evidence>
<accession>A0A6P5AJJ7</accession>
<evidence type="ECO:0000313" key="11">
    <source>
        <dbReference type="Proteomes" id="UP000515135"/>
    </source>
</evidence>
<dbReference type="OrthoDB" id="5804096at2759"/>
<protein>
    <submittedName>
        <fullName evidence="12">TM2 domain-containing protein CG10795-like</fullName>
    </submittedName>
</protein>
<name>A0A6P5AJJ7_BRABE</name>
<evidence type="ECO:0000256" key="9">
    <source>
        <dbReference type="SAM" id="SignalP"/>
    </source>
</evidence>
<keyword evidence="3 8" id="KW-0812">Transmembrane</keyword>
<reference evidence="12" key="1">
    <citation type="submission" date="2025-08" db="UniProtKB">
        <authorList>
            <consortium name="RefSeq"/>
        </authorList>
    </citation>
    <scope>IDENTIFICATION</scope>
    <source>
        <tissue evidence="12">Gonad</tissue>
    </source>
</reference>
<dbReference type="InterPro" id="IPR007829">
    <property type="entry name" value="TM2"/>
</dbReference>
<feature type="transmembrane region" description="Helical" evidence="8">
    <location>
        <begin position="125"/>
        <end position="146"/>
    </location>
</feature>
<evidence type="ECO:0000256" key="2">
    <source>
        <dbReference type="ARBA" id="ARBA00008284"/>
    </source>
</evidence>
<dbReference type="GO" id="GO:0016020">
    <property type="term" value="C:membrane"/>
    <property type="evidence" value="ECO:0007669"/>
    <property type="project" value="UniProtKB-SubCell"/>
</dbReference>
<dbReference type="KEGG" id="bbel:109483563"/>
<dbReference type="RefSeq" id="XP_019642161.1">
    <property type="nucleotide sequence ID" value="XM_019786602.1"/>
</dbReference>
<dbReference type="Proteomes" id="UP000515135">
    <property type="component" value="Unplaced"/>
</dbReference>
<feature type="chain" id="PRO_5028258459" evidence="9">
    <location>
        <begin position="29"/>
        <end position="187"/>
    </location>
</feature>
<evidence type="ECO:0000256" key="4">
    <source>
        <dbReference type="ARBA" id="ARBA00022729"/>
    </source>
</evidence>
<dbReference type="PANTHER" id="PTHR21016">
    <property type="entry name" value="BETA-AMYLOID BINDING PROTEIN-RELATED"/>
    <property type="match status" value="1"/>
</dbReference>
<organism evidence="11 12">
    <name type="scientific">Branchiostoma belcheri</name>
    <name type="common">Amphioxus</name>
    <dbReference type="NCBI Taxonomy" id="7741"/>
    <lineage>
        <taxon>Eukaryota</taxon>
        <taxon>Metazoa</taxon>
        <taxon>Chordata</taxon>
        <taxon>Cephalochordata</taxon>
        <taxon>Leptocardii</taxon>
        <taxon>Amphioxiformes</taxon>
        <taxon>Branchiostomatidae</taxon>
        <taxon>Branchiostoma</taxon>
    </lineage>
</organism>
<keyword evidence="11" id="KW-1185">Reference proteome</keyword>
<evidence type="ECO:0000256" key="6">
    <source>
        <dbReference type="ARBA" id="ARBA00023136"/>
    </source>
</evidence>
<keyword evidence="4 9" id="KW-0732">Signal</keyword>
<gene>
    <name evidence="12" type="primary">LOC109483563</name>
</gene>
<feature type="signal peptide" evidence="9">
    <location>
        <begin position="1"/>
        <end position="28"/>
    </location>
</feature>
<keyword evidence="5 8" id="KW-1133">Transmembrane helix</keyword>
<comment type="similarity">
    <text evidence="2">Belongs to the TM2 family.</text>
</comment>